<dbReference type="GO" id="GO:0030145">
    <property type="term" value="F:manganese ion binding"/>
    <property type="evidence" value="ECO:0007669"/>
    <property type="project" value="InterPro"/>
</dbReference>
<dbReference type="RefSeq" id="WP_074717725.1">
    <property type="nucleotide sequence ID" value="NZ_FNPG01000017.1"/>
</dbReference>
<dbReference type="PIRSF" id="PIRSF016557">
    <property type="entry name" value="Caps_synth_CpsB"/>
    <property type="match status" value="1"/>
</dbReference>
<dbReference type="EC" id="3.1.3.48" evidence="2"/>
<sequence length="242" mass="28132">MLEGFIDIHCHILHGVDDGSKNLEMSEKMIQIALDDGIIGLVLTPHIRAPRFMLANEIVWEKFDELREDIRKKYPQIHLYLGGEFYYYSSILEDSPQMIRTINETDYVLVEFSPVIAYDDMLRAFQKLKANGYEVILAHLERYEVLRKNIDNVEHIKDMGIVLQMNANTIVTPFDREHKKFMKRIIKDELVDLVATDAHDLDTRKPCLSKAASYVTKKTSDEYANAIFVENQLKILKGKRII</sequence>
<dbReference type="SUPFAM" id="SSF51556">
    <property type="entry name" value="Metallo-dependent hydrolases"/>
    <property type="match status" value="1"/>
</dbReference>
<proteinExistence type="inferred from homology"/>
<dbReference type="Proteomes" id="UP000183918">
    <property type="component" value="Unassembled WGS sequence"/>
</dbReference>
<dbReference type="GO" id="GO:0045227">
    <property type="term" value="P:capsule polysaccharide biosynthetic process"/>
    <property type="evidence" value="ECO:0007669"/>
    <property type="project" value="UniProtKB-UniPathway"/>
</dbReference>
<protein>
    <recommendedName>
        <fullName evidence="2">protein-tyrosine-phosphatase</fullName>
        <ecNumber evidence="2">3.1.3.48</ecNumber>
    </recommendedName>
</protein>
<dbReference type="InterPro" id="IPR032466">
    <property type="entry name" value="Metal_Hydrolase"/>
</dbReference>
<dbReference type="PANTHER" id="PTHR39181:SF1">
    <property type="entry name" value="TYROSINE-PROTEIN PHOSPHATASE YWQE"/>
    <property type="match status" value="1"/>
</dbReference>
<keyword evidence="4" id="KW-0904">Protein phosphatase</keyword>
<dbReference type="AlphaFoldDB" id="A0A1H3JRA8"/>
<evidence type="ECO:0000256" key="4">
    <source>
        <dbReference type="ARBA" id="ARBA00022912"/>
    </source>
</evidence>
<evidence type="ECO:0000256" key="3">
    <source>
        <dbReference type="ARBA" id="ARBA00022801"/>
    </source>
</evidence>
<evidence type="ECO:0000256" key="2">
    <source>
        <dbReference type="ARBA" id="ARBA00013064"/>
    </source>
</evidence>
<dbReference type="GO" id="GO:0004725">
    <property type="term" value="F:protein tyrosine phosphatase activity"/>
    <property type="evidence" value="ECO:0007669"/>
    <property type="project" value="UniProtKB-EC"/>
</dbReference>
<organism evidence="6 7">
    <name type="scientific">Lachnobacterium bovis DSM 14045</name>
    <dbReference type="NCBI Taxonomy" id="1122142"/>
    <lineage>
        <taxon>Bacteria</taxon>
        <taxon>Bacillati</taxon>
        <taxon>Bacillota</taxon>
        <taxon>Clostridia</taxon>
        <taxon>Lachnospirales</taxon>
        <taxon>Lachnospiraceae</taxon>
        <taxon>Lachnobacterium</taxon>
    </lineage>
</organism>
<evidence type="ECO:0000256" key="1">
    <source>
        <dbReference type="ARBA" id="ARBA00005750"/>
    </source>
</evidence>
<gene>
    <name evidence="6" type="ORF">SAMN02910414_01543</name>
</gene>
<keyword evidence="7" id="KW-1185">Reference proteome</keyword>
<reference evidence="6 7" key="1">
    <citation type="submission" date="2016-10" db="EMBL/GenBank/DDBJ databases">
        <authorList>
            <person name="de Groot N.N."/>
        </authorList>
    </citation>
    <scope>NUCLEOTIDE SEQUENCE [LARGE SCALE GENOMIC DNA]</scope>
    <source>
        <strain evidence="6 7">DSM 14045</strain>
    </source>
</reference>
<comment type="catalytic activity">
    <reaction evidence="5">
        <text>O-phospho-L-tyrosyl-[protein] + H2O = L-tyrosyl-[protein] + phosphate</text>
        <dbReference type="Rhea" id="RHEA:10684"/>
        <dbReference type="Rhea" id="RHEA-COMP:10136"/>
        <dbReference type="Rhea" id="RHEA-COMP:20101"/>
        <dbReference type="ChEBI" id="CHEBI:15377"/>
        <dbReference type="ChEBI" id="CHEBI:43474"/>
        <dbReference type="ChEBI" id="CHEBI:46858"/>
        <dbReference type="ChEBI" id="CHEBI:61978"/>
        <dbReference type="EC" id="3.1.3.48"/>
    </reaction>
</comment>
<dbReference type="UniPathway" id="UPA00934"/>
<dbReference type="EMBL" id="FNPG01000017">
    <property type="protein sequence ID" value="SDY42500.1"/>
    <property type="molecule type" value="Genomic_DNA"/>
</dbReference>
<comment type="similarity">
    <text evidence="1">Belongs to the metallo-dependent hydrolases superfamily. CpsB/CapC family.</text>
</comment>
<dbReference type="STRING" id="1122142.SAMN02910414_01543"/>
<evidence type="ECO:0000313" key="6">
    <source>
        <dbReference type="EMBL" id="SDY42500.1"/>
    </source>
</evidence>
<evidence type="ECO:0000313" key="7">
    <source>
        <dbReference type="Proteomes" id="UP000183918"/>
    </source>
</evidence>
<name>A0A1H3JRA8_9FIRM</name>
<keyword evidence="3" id="KW-0378">Hydrolase</keyword>
<dbReference type="Pfam" id="PF19567">
    <property type="entry name" value="CpsB_CapC"/>
    <property type="match status" value="1"/>
</dbReference>
<dbReference type="Gene3D" id="3.20.20.140">
    <property type="entry name" value="Metal-dependent hydrolases"/>
    <property type="match status" value="1"/>
</dbReference>
<dbReference type="PANTHER" id="PTHR39181">
    <property type="entry name" value="TYROSINE-PROTEIN PHOSPHATASE YWQE"/>
    <property type="match status" value="1"/>
</dbReference>
<dbReference type="InterPro" id="IPR016667">
    <property type="entry name" value="Caps_polysacc_synth_CpsB/CapC"/>
</dbReference>
<evidence type="ECO:0000256" key="5">
    <source>
        <dbReference type="ARBA" id="ARBA00051722"/>
    </source>
</evidence>
<accession>A0A1H3JRA8</accession>
<dbReference type="OrthoDB" id="9788539at2"/>